<dbReference type="EMBL" id="JACTNZ010000008">
    <property type="protein sequence ID" value="KAG5536138.1"/>
    <property type="molecule type" value="Genomic_DNA"/>
</dbReference>
<proteinExistence type="predicted"/>
<name>A0AAV6J627_9ERIC</name>
<protein>
    <submittedName>
        <fullName evidence="2">Uncharacterized protein</fullName>
    </submittedName>
</protein>
<evidence type="ECO:0000313" key="3">
    <source>
        <dbReference type="Proteomes" id="UP000823749"/>
    </source>
</evidence>
<dbReference type="AlphaFoldDB" id="A0AAV6J627"/>
<organism evidence="2 3">
    <name type="scientific">Rhododendron griersonianum</name>
    <dbReference type="NCBI Taxonomy" id="479676"/>
    <lineage>
        <taxon>Eukaryota</taxon>
        <taxon>Viridiplantae</taxon>
        <taxon>Streptophyta</taxon>
        <taxon>Embryophyta</taxon>
        <taxon>Tracheophyta</taxon>
        <taxon>Spermatophyta</taxon>
        <taxon>Magnoliopsida</taxon>
        <taxon>eudicotyledons</taxon>
        <taxon>Gunneridae</taxon>
        <taxon>Pentapetalae</taxon>
        <taxon>asterids</taxon>
        <taxon>Ericales</taxon>
        <taxon>Ericaceae</taxon>
        <taxon>Ericoideae</taxon>
        <taxon>Rhodoreae</taxon>
        <taxon>Rhododendron</taxon>
    </lineage>
</organism>
<dbReference type="Proteomes" id="UP000823749">
    <property type="component" value="Chromosome 8"/>
</dbReference>
<keyword evidence="1" id="KW-0472">Membrane</keyword>
<feature type="transmembrane region" description="Helical" evidence="1">
    <location>
        <begin position="28"/>
        <end position="47"/>
    </location>
</feature>
<sequence>MVVVAMEIGDDGAGDGAFVDLGSSSIHIMYIFQPSLPLLLSGILNFARHMFGSNNRVLIAESGAVPFRDFLPSPAPQPHRVLFSAPIGVKQRYLNPRFLYTVTVPFCNWKLI</sequence>
<evidence type="ECO:0000313" key="2">
    <source>
        <dbReference type="EMBL" id="KAG5536138.1"/>
    </source>
</evidence>
<reference evidence="2" key="1">
    <citation type="submission" date="2020-08" db="EMBL/GenBank/DDBJ databases">
        <title>Plant Genome Project.</title>
        <authorList>
            <person name="Zhang R.-G."/>
        </authorList>
    </citation>
    <scope>NUCLEOTIDE SEQUENCE</scope>
    <source>
        <strain evidence="2">WSP0</strain>
        <tissue evidence="2">Leaf</tissue>
    </source>
</reference>
<comment type="caution">
    <text evidence="2">The sequence shown here is derived from an EMBL/GenBank/DDBJ whole genome shotgun (WGS) entry which is preliminary data.</text>
</comment>
<gene>
    <name evidence="2" type="ORF">RHGRI_023804</name>
</gene>
<accession>A0AAV6J627</accession>
<evidence type="ECO:0000256" key="1">
    <source>
        <dbReference type="SAM" id="Phobius"/>
    </source>
</evidence>
<keyword evidence="1" id="KW-0812">Transmembrane</keyword>
<keyword evidence="1" id="KW-1133">Transmembrane helix</keyword>
<keyword evidence="3" id="KW-1185">Reference proteome</keyword>